<keyword evidence="1" id="KW-1133">Transmembrane helix</keyword>
<dbReference type="AlphaFoldDB" id="A0AAD1J022"/>
<feature type="transmembrane region" description="Helical" evidence="1">
    <location>
        <begin position="92"/>
        <end position="110"/>
    </location>
</feature>
<feature type="transmembrane region" description="Helical" evidence="1">
    <location>
        <begin position="64"/>
        <end position="85"/>
    </location>
</feature>
<dbReference type="InterPro" id="IPR031614">
    <property type="entry name" value="Holin_9"/>
</dbReference>
<dbReference type="Pfam" id="PF16936">
    <property type="entry name" value="Holin_9"/>
    <property type="match status" value="1"/>
</dbReference>
<evidence type="ECO:0000313" key="2">
    <source>
        <dbReference type="EMBL" id="BBZ62765.1"/>
    </source>
</evidence>
<keyword evidence="1" id="KW-0472">Membrane</keyword>
<reference evidence="2 3" key="1">
    <citation type="journal article" date="2019" name="Emerg. Microbes Infect.">
        <title>Comprehensive subspecies identification of 175 nontuberculous mycobacteria species based on 7547 genomic profiles.</title>
        <authorList>
            <person name="Matsumoto Y."/>
            <person name="Kinjo T."/>
            <person name="Motooka D."/>
            <person name="Nabeya D."/>
            <person name="Jung N."/>
            <person name="Uechi K."/>
            <person name="Horii T."/>
            <person name="Iida T."/>
            <person name="Fujita J."/>
            <person name="Nakamura S."/>
        </authorList>
    </citation>
    <scope>NUCLEOTIDE SEQUENCE [LARGE SCALE GENOMIC DNA]</scope>
    <source>
        <strain evidence="2 3">JCM 15658</strain>
    </source>
</reference>
<name>A0AAD1J022_MYCMB</name>
<feature type="transmembrane region" description="Helical" evidence="1">
    <location>
        <begin position="31"/>
        <end position="58"/>
    </location>
</feature>
<gene>
    <name evidence="2" type="ORF">MMON_40660</name>
</gene>
<keyword evidence="1" id="KW-0812">Transmembrane</keyword>
<protein>
    <recommendedName>
        <fullName evidence="4">Hydrophobic protein</fullName>
    </recommendedName>
</protein>
<keyword evidence="3" id="KW-1185">Reference proteome</keyword>
<proteinExistence type="predicted"/>
<accession>A0AAD1J022</accession>
<dbReference type="Proteomes" id="UP000466039">
    <property type="component" value="Chromosome"/>
</dbReference>
<evidence type="ECO:0000313" key="3">
    <source>
        <dbReference type="Proteomes" id="UP000466039"/>
    </source>
</evidence>
<dbReference type="EMBL" id="AP022617">
    <property type="protein sequence ID" value="BBZ62765.1"/>
    <property type="molecule type" value="Genomic_DNA"/>
</dbReference>
<organism evidence="2 3">
    <name type="scientific">Mycolicibacterium monacense</name>
    <name type="common">Mycobacterium monacense</name>
    <dbReference type="NCBI Taxonomy" id="85693"/>
    <lineage>
        <taxon>Bacteria</taxon>
        <taxon>Bacillati</taxon>
        <taxon>Actinomycetota</taxon>
        <taxon>Actinomycetes</taxon>
        <taxon>Mycobacteriales</taxon>
        <taxon>Mycobacteriaceae</taxon>
        <taxon>Mycolicibacterium</taxon>
    </lineage>
</organism>
<evidence type="ECO:0008006" key="4">
    <source>
        <dbReference type="Google" id="ProtNLM"/>
    </source>
</evidence>
<evidence type="ECO:0000256" key="1">
    <source>
        <dbReference type="SAM" id="Phobius"/>
    </source>
</evidence>
<sequence length="116" mass="11893">MPDTWEARRARAGLRAPGGVIVEYVIPLPRAWLLTSAMLVGAAIGLVAAVTSTLLITATVRPDLVIALVVGVPGAVGVVTILCSARRWVTTLGAFILAIGPGWLGTLALIEVVNGG</sequence>